<evidence type="ECO:0000313" key="2">
    <source>
        <dbReference type="EMBL" id="ASS94958.1"/>
    </source>
</evidence>
<accession>A0A223EI76</accession>
<sequence length="121" mass="14094">MEWGEFDKVIIVEGSSDRRKVASVLNEDVEIRCTNGTISLTKLDELVDELMDRDVYLLFDADESGEKLRKQFRREMPEANHLYINKMYKEVESSPEHHIATVLISANMNVKMKFLSQRVND</sequence>
<dbReference type="GO" id="GO:0006364">
    <property type="term" value="P:rRNA processing"/>
    <property type="evidence" value="ECO:0007669"/>
    <property type="project" value="TreeGrafter"/>
</dbReference>
<dbReference type="GeneID" id="56473886"/>
<gene>
    <name evidence="2" type="ORF">BS1321_14115</name>
</gene>
<dbReference type="EMBL" id="CP017704">
    <property type="protein sequence ID" value="ASS94958.1"/>
    <property type="molecule type" value="Genomic_DNA"/>
</dbReference>
<proteinExistence type="predicted"/>
<dbReference type="Proteomes" id="UP000214618">
    <property type="component" value="Chromosome"/>
</dbReference>
<dbReference type="Pfam" id="PF01751">
    <property type="entry name" value="Toprim"/>
    <property type="match status" value="1"/>
</dbReference>
<dbReference type="GO" id="GO:0043822">
    <property type="term" value="F:ribonuclease M5 activity"/>
    <property type="evidence" value="ECO:0007669"/>
    <property type="project" value="TreeGrafter"/>
</dbReference>
<dbReference type="PANTHER" id="PTHR39156">
    <property type="entry name" value="RIBONUCLEASE M5"/>
    <property type="match status" value="1"/>
</dbReference>
<protein>
    <recommendedName>
        <fullName evidence="1">Toprim domain-containing protein</fullName>
    </recommendedName>
</protein>
<dbReference type="CDD" id="cd01027">
    <property type="entry name" value="TOPRIM_RNase_M5_like"/>
    <property type="match status" value="1"/>
</dbReference>
<name>A0A223EI76_9BACI</name>
<dbReference type="AlphaFoldDB" id="A0A223EI76"/>
<reference evidence="2 3" key="1">
    <citation type="submission" date="2016-10" db="EMBL/GenBank/DDBJ databases">
        <title>The whole genome sequencing and assembly of Bacillus simplex DSM 1321 strain.</title>
        <authorList>
            <person name="Park M.-K."/>
            <person name="Lee Y.-J."/>
            <person name="Yi H."/>
            <person name="Bahn Y.-S."/>
            <person name="Kim J.F."/>
            <person name="Lee D.-W."/>
        </authorList>
    </citation>
    <scope>NUCLEOTIDE SEQUENCE [LARGE SCALE GENOMIC DNA]</scope>
    <source>
        <strain evidence="2 3">DSM 1321</strain>
    </source>
</reference>
<dbReference type="PROSITE" id="PS50880">
    <property type="entry name" value="TOPRIM"/>
    <property type="match status" value="1"/>
</dbReference>
<organism evidence="2 3">
    <name type="scientific">Peribacillus simplex NBRC 15720 = DSM 1321</name>
    <dbReference type="NCBI Taxonomy" id="1349754"/>
    <lineage>
        <taxon>Bacteria</taxon>
        <taxon>Bacillati</taxon>
        <taxon>Bacillota</taxon>
        <taxon>Bacilli</taxon>
        <taxon>Bacillales</taxon>
        <taxon>Bacillaceae</taxon>
        <taxon>Peribacillus</taxon>
    </lineage>
</organism>
<dbReference type="Gene3D" id="3.40.1360.10">
    <property type="match status" value="1"/>
</dbReference>
<dbReference type="SUPFAM" id="SSF110455">
    <property type="entry name" value="Toprim domain"/>
    <property type="match status" value="1"/>
</dbReference>
<evidence type="ECO:0000313" key="3">
    <source>
        <dbReference type="Proteomes" id="UP000214618"/>
    </source>
</evidence>
<dbReference type="SMART" id="SM00493">
    <property type="entry name" value="TOPRIM"/>
    <property type="match status" value="1"/>
</dbReference>
<dbReference type="RefSeq" id="WP_063234021.1">
    <property type="nucleotide sequence ID" value="NZ_BCVO01000013.1"/>
</dbReference>
<dbReference type="PANTHER" id="PTHR39156:SF2">
    <property type="entry name" value="DNA PRIMASE (BACTERIAL TYPE) AND SMALL PRIMASE-LIKE PROTEINS"/>
    <property type="match status" value="1"/>
</dbReference>
<feature type="domain" description="Toprim" evidence="1">
    <location>
        <begin position="7"/>
        <end position="95"/>
    </location>
</feature>
<dbReference type="OrthoDB" id="2417742at2"/>
<dbReference type="InterPro" id="IPR034141">
    <property type="entry name" value="TOPRIM_RNase_M5-like"/>
</dbReference>
<dbReference type="InterPro" id="IPR006171">
    <property type="entry name" value="TOPRIM_dom"/>
</dbReference>
<evidence type="ECO:0000259" key="1">
    <source>
        <dbReference type="PROSITE" id="PS50880"/>
    </source>
</evidence>